<accession>A0A9D6LU64</accession>
<sequence>MDGSGRIKLQNLAGGAEMRRFVVFVVIVVLVLFAAPRVASADQCIMERVVDERIIGYDMYGRPIARQVAVGLTCVAIVPDTPVIYGAPVPLFVPYPWPGFVIEIHTDRHHRHHGHRR</sequence>
<evidence type="ECO:0000313" key="1">
    <source>
        <dbReference type="EMBL" id="MBI3627710.1"/>
    </source>
</evidence>
<dbReference type="EMBL" id="JACQCQ010000012">
    <property type="protein sequence ID" value="MBI3627710.1"/>
    <property type="molecule type" value="Genomic_DNA"/>
</dbReference>
<dbReference type="Proteomes" id="UP000808388">
    <property type="component" value="Unassembled WGS sequence"/>
</dbReference>
<organism evidence="1 2">
    <name type="scientific">Candidatus Sungiibacteriota bacterium</name>
    <dbReference type="NCBI Taxonomy" id="2750080"/>
    <lineage>
        <taxon>Bacteria</taxon>
        <taxon>Candidatus Sungiibacteriota</taxon>
    </lineage>
</organism>
<dbReference type="AlphaFoldDB" id="A0A9D6LU64"/>
<name>A0A9D6LU64_9BACT</name>
<protein>
    <submittedName>
        <fullName evidence="1">Uncharacterized protein</fullName>
    </submittedName>
</protein>
<gene>
    <name evidence="1" type="ORF">HY220_03145</name>
</gene>
<comment type="caution">
    <text evidence="1">The sequence shown here is derived from an EMBL/GenBank/DDBJ whole genome shotgun (WGS) entry which is preliminary data.</text>
</comment>
<proteinExistence type="predicted"/>
<evidence type="ECO:0000313" key="2">
    <source>
        <dbReference type="Proteomes" id="UP000808388"/>
    </source>
</evidence>
<reference evidence="1" key="1">
    <citation type="submission" date="2020-07" db="EMBL/GenBank/DDBJ databases">
        <title>Huge and variable diversity of episymbiotic CPR bacteria and DPANN archaea in groundwater ecosystems.</title>
        <authorList>
            <person name="He C.Y."/>
            <person name="Keren R."/>
            <person name="Whittaker M."/>
            <person name="Farag I.F."/>
            <person name="Doudna J."/>
            <person name="Cate J.H.D."/>
            <person name="Banfield J.F."/>
        </authorList>
    </citation>
    <scope>NUCLEOTIDE SEQUENCE</scope>
    <source>
        <strain evidence="1">NC_groundwater_972_Pr1_S-0.2um_49_27</strain>
    </source>
</reference>